<keyword evidence="12" id="KW-1185">Reference proteome</keyword>
<protein>
    <recommendedName>
        <fullName evidence="3">RBR-type E3 ubiquitin transferase</fullName>
        <ecNumber evidence="3">2.3.2.31</ecNumber>
    </recommendedName>
</protein>
<evidence type="ECO:0000256" key="5">
    <source>
        <dbReference type="ARBA" id="ARBA00022723"/>
    </source>
</evidence>
<accession>A0ABM4VYT8</accession>
<evidence type="ECO:0000256" key="9">
    <source>
        <dbReference type="ARBA" id="ARBA00022833"/>
    </source>
</evidence>
<dbReference type="RefSeq" id="XP_071924711.1">
    <property type="nucleotide sequence ID" value="XM_072068610.1"/>
</dbReference>
<dbReference type="EC" id="2.3.2.31" evidence="3"/>
<dbReference type="Pfam" id="PF01485">
    <property type="entry name" value="IBR"/>
    <property type="match status" value="2"/>
</dbReference>
<proteinExistence type="predicted"/>
<evidence type="ECO:0000313" key="13">
    <source>
        <dbReference type="RefSeq" id="XP_071924711.1"/>
    </source>
</evidence>
<gene>
    <name evidence="13" type="primary">LOC113713914</name>
</gene>
<dbReference type="InterPro" id="IPR002867">
    <property type="entry name" value="IBR_dom"/>
</dbReference>
<evidence type="ECO:0000313" key="12">
    <source>
        <dbReference type="Proteomes" id="UP001652660"/>
    </source>
</evidence>
<dbReference type="InterPro" id="IPR013083">
    <property type="entry name" value="Znf_RING/FYVE/PHD"/>
</dbReference>
<comment type="catalytic activity">
    <reaction evidence="1">
        <text>[E2 ubiquitin-conjugating enzyme]-S-ubiquitinyl-L-cysteine + [acceptor protein]-L-lysine = [E2 ubiquitin-conjugating enzyme]-L-cysteine + [acceptor protein]-N(6)-ubiquitinyl-L-lysine.</text>
        <dbReference type="EC" id="2.3.2.31"/>
    </reaction>
</comment>
<dbReference type="SUPFAM" id="SSF57850">
    <property type="entry name" value="RING/U-box"/>
    <property type="match status" value="3"/>
</dbReference>
<feature type="domain" description="RING-type" evidence="11">
    <location>
        <begin position="359"/>
        <end position="567"/>
    </location>
</feature>
<evidence type="ECO:0000256" key="2">
    <source>
        <dbReference type="ARBA" id="ARBA00001947"/>
    </source>
</evidence>
<dbReference type="PROSITE" id="PS51873">
    <property type="entry name" value="TRIAD"/>
    <property type="match status" value="1"/>
</dbReference>
<dbReference type="Proteomes" id="UP001652660">
    <property type="component" value="Chromosome 10c"/>
</dbReference>
<keyword evidence="9" id="KW-0862">Zinc</keyword>
<dbReference type="InterPro" id="IPR031127">
    <property type="entry name" value="E3_UB_ligase_RBR"/>
</dbReference>
<dbReference type="CDD" id="cd20346">
    <property type="entry name" value="BRcat_RBR_ANKIB1"/>
    <property type="match status" value="1"/>
</dbReference>
<reference evidence="13" key="1">
    <citation type="submission" date="2025-08" db="UniProtKB">
        <authorList>
            <consortium name="RefSeq"/>
        </authorList>
    </citation>
    <scope>IDENTIFICATION</scope>
    <source>
        <tissue evidence="13">Leaves</tissue>
    </source>
</reference>
<keyword evidence="6" id="KW-0677">Repeat</keyword>
<evidence type="ECO:0000259" key="11">
    <source>
        <dbReference type="PROSITE" id="PS51873"/>
    </source>
</evidence>
<dbReference type="InterPro" id="IPR045840">
    <property type="entry name" value="Ariadne"/>
</dbReference>
<dbReference type="CDD" id="cd16773">
    <property type="entry name" value="RING-HC_RBR_TRIAD1"/>
    <property type="match status" value="1"/>
</dbReference>
<keyword evidence="8" id="KW-0833">Ubl conjugation pathway</keyword>
<evidence type="ECO:0000256" key="6">
    <source>
        <dbReference type="ARBA" id="ARBA00022737"/>
    </source>
</evidence>
<evidence type="ECO:0000256" key="3">
    <source>
        <dbReference type="ARBA" id="ARBA00012251"/>
    </source>
</evidence>
<evidence type="ECO:0000256" key="7">
    <source>
        <dbReference type="ARBA" id="ARBA00022771"/>
    </source>
</evidence>
<evidence type="ECO:0000256" key="8">
    <source>
        <dbReference type="ARBA" id="ARBA00022786"/>
    </source>
</evidence>
<organism evidence="12 13">
    <name type="scientific">Coffea arabica</name>
    <name type="common">Arabian coffee</name>
    <dbReference type="NCBI Taxonomy" id="13443"/>
    <lineage>
        <taxon>Eukaryota</taxon>
        <taxon>Viridiplantae</taxon>
        <taxon>Streptophyta</taxon>
        <taxon>Embryophyta</taxon>
        <taxon>Tracheophyta</taxon>
        <taxon>Spermatophyta</taxon>
        <taxon>Magnoliopsida</taxon>
        <taxon>eudicotyledons</taxon>
        <taxon>Gunneridae</taxon>
        <taxon>Pentapetalae</taxon>
        <taxon>asterids</taxon>
        <taxon>lamiids</taxon>
        <taxon>Gentianales</taxon>
        <taxon>Rubiaceae</taxon>
        <taxon>Ixoroideae</taxon>
        <taxon>Gardenieae complex</taxon>
        <taxon>Bertiereae - Coffeeae clade</taxon>
        <taxon>Coffeeae</taxon>
        <taxon>Coffea</taxon>
    </lineage>
</organism>
<dbReference type="Gene3D" id="3.30.40.10">
    <property type="entry name" value="Zinc/RING finger domain, C3HC4 (zinc finger)"/>
    <property type="match status" value="1"/>
</dbReference>
<sequence>MERPCTSIGKDSNNYVQVALITKFRTNFLYFYEGLSSTDRKMIDAASGGALVNKTPTEAKGLISSVAANAQQFGDKQDYIPRKVNECPTLQDEPNAHVNDVGGFPGDKNEHSKLENQMSQLASVVSRLESQVLGKLSSQTIVHPKQNVSAITLRSGKELQKYKKGVSKHDLEEQVKEETMKSPTQSLPRKEPRDEPLVVVTCPPPFSSRYAKSKKEEQEQEVFDIFCNVEVNIPLLDAIKQIPQYVKFLRELCTTKKKLKGFEKIYMGENVSAMLQQKLPPKYKGPDFYVLDMDDDFSVSPPILLGLDDNPQFFFSRLDPQCPHLKSATVVERGKERLYSEAGLSVRSSKDLNSSQSSDEVTCQICFKHVNAYESSMMDCAHCFCNICWTKHFIMKIHEGESRRITCGANGCKAICDEENVRNLVNRRDPHIAKKFSKILLESYVEDNDKVKWCPSVPHCGNAIRVECDEYCEVECACGVQFFFSCSSEAHSPCSCLMWNLWKKKRQDESGTVNSTNTKYCPKCHKPVEKNGGCNRVRCLCGQQFCWLCGGKTSTSIADHHPCGQYKDDRLEKDGLAQRQSLGYCHNYNQFKANTDSLKLEAKLQSRLNPKIEILEENNHELRDFSWVTVGYNRLFRSRRIPSYSYPFAYYMFCDNQFKNAMEQNDREIKQNLFKDQQQQLQSKVEELSEQLFADWKEGEVLYTRQQIFYLSANIDSRCEKLYDFIEELLPPDHIIVPYRSMGVEKASEFH</sequence>
<dbReference type="Pfam" id="PF19422">
    <property type="entry name" value="Ariadne"/>
    <property type="match status" value="1"/>
</dbReference>
<dbReference type="Gene3D" id="1.20.120.1750">
    <property type="match status" value="1"/>
</dbReference>
<evidence type="ECO:0000256" key="1">
    <source>
        <dbReference type="ARBA" id="ARBA00001798"/>
    </source>
</evidence>
<keyword evidence="4" id="KW-0808">Transferase</keyword>
<feature type="region of interest" description="Disordered" evidence="10">
    <location>
        <begin position="163"/>
        <end position="196"/>
    </location>
</feature>
<keyword evidence="7" id="KW-0863">Zinc-finger</keyword>
<keyword evidence="5" id="KW-0479">Metal-binding</keyword>
<dbReference type="InterPro" id="IPR044066">
    <property type="entry name" value="TRIAD_supradom"/>
</dbReference>
<dbReference type="SMART" id="SM00647">
    <property type="entry name" value="IBR"/>
    <property type="match status" value="2"/>
</dbReference>
<feature type="compositionally biased region" description="Basic and acidic residues" evidence="10">
    <location>
        <begin position="163"/>
        <end position="180"/>
    </location>
</feature>
<evidence type="ECO:0000256" key="4">
    <source>
        <dbReference type="ARBA" id="ARBA00022679"/>
    </source>
</evidence>
<dbReference type="PANTHER" id="PTHR11685">
    <property type="entry name" value="RBR FAMILY RING FINGER AND IBR DOMAIN-CONTAINING"/>
    <property type="match status" value="1"/>
</dbReference>
<comment type="cofactor">
    <cofactor evidence="2">
        <name>Zn(2+)</name>
        <dbReference type="ChEBI" id="CHEBI:29105"/>
    </cofactor>
</comment>
<name>A0ABM4VYT8_COFAR</name>
<dbReference type="GeneID" id="113713914"/>
<evidence type="ECO:0000256" key="10">
    <source>
        <dbReference type="SAM" id="MobiDB-lite"/>
    </source>
</evidence>